<dbReference type="GeneID" id="19204589"/>
<keyword evidence="2" id="KW-1185">Reference proteome</keyword>
<protein>
    <submittedName>
        <fullName evidence="1">Uncharacterized protein</fullName>
    </submittedName>
</protein>
<accession>A0A5M3N726</accession>
<sequence length="151" mass="16532">MSVQSKLLVRPPRTAGGSLVGFFSVTGTPTPAPRSGPPPTLLSADNTIPTSNLVEIEGKKPGSPPGRVNHLRDMTDRVSTPKFTGAFDQLMIQRTRSDGRFGRTRSCAWSRLSPPIWHDLNLFKACGGVPFRYDLNHDRVGDRGRSSRCVM</sequence>
<dbReference type="Proteomes" id="UP000053558">
    <property type="component" value="Unassembled WGS sequence"/>
</dbReference>
<dbReference type="RefSeq" id="XP_007763788.1">
    <property type="nucleotide sequence ID" value="XM_007765598.1"/>
</dbReference>
<gene>
    <name evidence="1" type="ORF">CONPUDRAFT_161816</name>
</gene>
<evidence type="ECO:0000313" key="2">
    <source>
        <dbReference type="Proteomes" id="UP000053558"/>
    </source>
</evidence>
<dbReference type="EMBL" id="JH711573">
    <property type="protein sequence ID" value="EIW87233.1"/>
    <property type="molecule type" value="Genomic_DNA"/>
</dbReference>
<proteinExistence type="predicted"/>
<comment type="caution">
    <text evidence="1">The sequence shown here is derived from an EMBL/GenBank/DDBJ whole genome shotgun (WGS) entry which is preliminary data.</text>
</comment>
<reference evidence="2" key="1">
    <citation type="journal article" date="2012" name="Science">
        <title>The Paleozoic origin of enzymatic lignin decomposition reconstructed from 31 fungal genomes.</title>
        <authorList>
            <person name="Floudas D."/>
            <person name="Binder M."/>
            <person name="Riley R."/>
            <person name="Barry K."/>
            <person name="Blanchette R.A."/>
            <person name="Henrissat B."/>
            <person name="Martinez A.T."/>
            <person name="Otillar R."/>
            <person name="Spatafora J.W."/>
            <person name="Yadav J.S."/>
            <person name="Aerts A."/>
            <person name="Benoit I."/>
            <person name="Boyd A."/>
            <person name="Carlson A."/>
            <person name="Copeland A."/>
            <person name="Coutinho P.M."/>
            <person name="de Vries R.P."/>
            <person name="Ferreira P."/>
            <person name="Findley K."/>
            <person name="Foster B."/>
            <person name="Gaskell J."/>
            <person name="Glotzer D."/>
            <person name="Gorecki P."/>
            <person name="Heitman J."/>
            <person name="Hesse C."/>
            <person name="Hori C."/>
            <person name="Igarashi K."/>
            <person name="Jurgens J.A."/>
            <person name="Kallen N."/>
            <person name="Kersten P."/>
            <person name="Kohler A."/>
            <person name="Kuees U."/>
            <person name="Kumar T.K.A."/>
            <person name="Kuo A."/>
            <person name="LaButti K."/>
            <person name="Larrondo L.F."/>
            <person name="Lindquist E."/>
            <person name="Ling A."/>
            <person name="Lombard V."/>
            <person name="Lucas S."/>
            <person name="Lundell T."/>
            <person name="Martin R."/>
            <person name="McLaughlin D.J."/>
            <person name="Morgenstern I."/>
            <person name="Morin E."/>
            <person name="Murat C."/>
            <person name="Nagy L.G."/>
            <person name="Nolan M."/>
            <person name="Ohm R.A."/>
            <person name="Patyshakuliyeva A."/>
            <person name="Rokas A."/>
            <person name="Ruiz-Duenas F.J."/>
            <person name="Sabat G."/>
            <person name="Salamov A."/>
            <person name="Samejima M."/>
            <person name="Schmutz J."/>
            <person name="Slot J.C."/>
            <person name="St John F."/>
            <person name="Stenlid J."/>
            <person name="Sun H."/>
            <person name="Sun S."/>
            <person name="Syed K."/>
            <person name="Tsang A."/>
            <person name="Wiebenga A."/>
            <person name="Young D."/>
            <person name="Pisabarro A."/>
            <person name="Eastwood D.C."/>
            <person name="Martin F."/>
            <person name="Cullen D."/>
            <person name="Grigoriev I.V."/>
            <person name="Hibbett D.S."/>
        </authorList>
    </citation>
    <scope>NUCLEOTIDE SEQUENCE [LARGE SCALE GENOMIC DNA]</scope>
    <source>
        <strain evidence="2">RWD-64-598 SS2</strain>
    </source>
</reference>
<dbReference type="AlphaFoldDB" id="A0A5M3N726"/>
<name>A0A5M3N726_CONPW</name>
<evidence type="ECO:0000313" key="1">
    <source>
        <dbReference type="EMBL" id="EIW87233.1"/>
    </source>
</evidence>
<organism evidence="1 2">
    <name type="scientific">Coniophora puteana (strain RWD-64-598)</name>
    <name type="common">Brown rot fungus</name>
    <dbReference type="NCBI Taxonomy" id="741705"/>
    <lineage>
        <taxon>Eukaryota</taxon>
        <taxon>Fungi</taxon>
        <taxon>Dikarya</taxon>
        <taxon>Basidiomycota</taxon>
        <taxon>Agaricomycotina</taxon>
        <taxon>Agaricomycetes</taxon>
        <taxon>Agaricomycetidae</taxon>
        <taxon>Boletales</taxon>
        <taxon>Coniophorineae</taxon>
        <taxon>Coniophoraceae</taxon>
        <taxon>Coniophora</taxon>
    </lineage>
</organism>
<dbReference type="KEGG" id="cput:CONPUDRAFT_161816"/>